<evidence type="ECO:0000256" key="1">
    <source>
        <dbReference type="ARBA" id="ARBA00022801"/>
    </source>
</evidence>
<gene>
    <name evidence="3" type="ORF">J6I44_04765</name>
</gene>
<dbReference type="InterPro" id="IPR003736">
    <property type="entry name" value="PAAI_dom"/>
</dbReference>
<keyword evidence="4" id="KW-1185">Reference proteome</keyword>
<dbReference type="EMBL" id="JAGGJA010000002">
    <property type="protein sequence ID" value="MCW9706150.1"/>
    <property type="molecule type" value="Genomic_DNA"/>
</dbReference>
<comment type="caution">
    <text evidence="3">The sequence shown here is derived from an EMBL/GenBank/DDBJ whole genome shotgun (WGS) entry which is preliminary data.</text>
</comment>
<name>A0ABT3PJV9_9BACT</name>
<protein>
    <submittedName>
        <fullName evidence="3">Hotdog fold thioesterase</fullName>
    </submittedName>
</protein>
<feature type="domain" description="Thioesterase" evidence="2">
    <location>
        <begin position="52"/>
        <end position="119"/>
    </location>
</feature>
<reference evidence="3 4" key="1">
    <citation type="submission" date="2021-03" db="EMBL/GenBank/DDBJ databases">
        <title>Aliifodinibius sp. nov., a new bacterium isolated from saline soil.</title>
        <authorList>
            <person name="Galisteo C."/>
            <person name="De La Haba R."/>
            <person name="Sanchez-Porro C."/>
            <person name="Ventosa A."/>
        </authorList>
    </citation>
    <scope>NUCLEOTIDE SEQUENCE [LARGE SCALE GENOMIC DNA]</scope>
    <source>
        <strain evidence="3 4">1BSP15-2V2</strain>
    </source>
</reference>
<dbReference type="RefSeq" id="WP_265764845.1">
    <property type="nucleotide sequence ID" value="NZ_JAGGJA010000002.1"/>
</dbReference>
<sequence>MNDRTLAQKVIKKMMATDAFSQWLGIEVVDTAPGYVKLQMNVRDDMVNGFSVSHGGIAFSLADSALAFASNSYGRVALALENNISFVKKVQPGDTLTATTEELSLGNRIAVYNVSVINELEESVAIFRGTVYRTREKHFNNK</sequence>
<dbReference type="SUPFAM" id="SSF54637">
    <property type="entry name" value="Thioesterase/thiol ester dehydrase-isomerase"/>
    <property type="match status" value="1"/>
</dbReference>
<evidence type="ECO:0000313" key="3">
    <source>
        <dbReference type="EMBL" id="MCW9706150.1"/>
    </source>
</evidence>
<evidence type="ECO:0000313" key="4">
    <source>
        <dbReference type="Proteomes" id="UP001207918"/>
    </source>
</evidence>
<dbReference type="InterPro" id="IPR006683">
    <property type="entry name" value="Thioestr_dom"/>
</dbReference>
<proteinExistence type="predicted"/>
<keyword evidence="1" id="KW-0378">Hydrolase</keyword>
<dbReference type="InterPro" id="IPR029069">
    <property type="entry name" value="HotDog_dom_sf"/>
</dbReference>
<dbReference type="NCBIfam" id="TIGR00369">
    <property type="entry name" value="unchar_dom_1"/>
    <property type="match status" value="1"/>
</dbReference>
<accession>A0ABT3PJV9</accession>
<dbReference type="PANTHER" id="PTHR42856">
    <property type="entry name" value="ACYL-COENZYME A THIOESTERASE PAAI"/>
    <property type="match status" value="1"/>
</dbReference>
<evidence type="ECO:0000259" key="2">
    <source>
        <dbReference type="Pfam" id="PF03061"/>
    </source>
</evidence>
<dbReference type="Proteomes" id="UP001207918">
    <property type="component" value="Unassembled WGS sequence"/>
</dbReference>
<dbReference type="Gene3D" id="3.10.129.10">
    <property type="entry name" value="Hotdog Thioesterase"/>
    <property type="match status" value="1"/>
</dbReference>
<dbReference type="CDD" id="cd03443">
    <property type="entry name" value="PaaI_thioesterase"/>
    <property type="match status" value="1"/>
</dbReference>
<dbReference type="PANTHER" id="PTHR42856:SF1">
    <property type="entry name" value="ACYL-COENZYME A THIOESTERASE PAAI"/>
    <property type="match status" value="1"/>
</dbReference>
<organism evidence="3 4">
    <name type="scientific">Fodinibius salsisoli</name>
    <dbReference type="NCBI Taxonomy" id="2820877"/>
    <lineage>
        <taxon>Bacteria</taxon>
        <taxon>Pseudomonadati</taxon>
        <taxon>Balneolota</taxon>
        <taxon>Balneolia</taxon>
        <taxon>Balneolales</taxon>
        <taxon>Balneolaceae</taxon>
        <taxon>Fodinibius</taxon>
    </lineage>
</organism>
<dbReference type="InterPro" id="IPR052723">
    <property type="entry name" value="Acyl-CoA_thioesterase_PaaI"/>
</dbReference>
<dbReference type="Pfam" id="PF03061">
    <property type="entry name" value="4HBT"/>
    <property type="match status" value="1"/>
</dbReference>